<evidence type="ECO:0000313" key="4">
    <source>
        <dbReference type="Proteomes" id="UP000537825"/>
    </source>
</evidence>
<dbReference type="SUPFAM" id="SSF55874">
    <property type="entry name" value="ATPase domain of HSP90 chaperone/DNA topoisomerase II/histidine kinase"/>
    <property type="match status" value="1"/>
</dbReference>
<feature type="transmembrane region" description="Helical" evidence="1">
    <location>
        <begin position="225"/>
        <end position="249"/>
    </location>
</feature>
<keyword evidence="3" id="KW-0808">Transferase</keyword>
<dbReference type="SMART" id="SM00387">
    <property type="entry name" value="HATPase_c"/>
    <property type="match status" value="1"/>
</dbReference>
<dbReference type="InterPro" id="IPR036890">
    <property type="entry name" value="HATPase_C_sf"/>
</dbReference>
<dbReference type="RefSeq" id="WP_139915134.1">
    <property type="nucleotide sequence ID" value="NZ_CBCSLE010000006.1"/>
</dbReference>
<dbReference type="EMBL" id="JAAAPK010000010">
    <property type="protein sequence ID" value="NBC44558.1"/>
    <property type="molecule type" value="Genomic_DNA"/>
</dbReference>
<dbReference type="InterPro" id="IPR003594">
    <property type="entry name" value="HATPase_dom"/>
</dbReference>
<keyword evidence="1" id="KW-0812">Transmembrane</keyword>
<evidence type="ECO:0000256" key="1">
    <source>
        <dbReference type="SAM" id="Phobius"/>
    </source>
</evidence>
<dbReference type="InterPro" id="IPR005467">
    <property type="entry name" value="His_kinase_dom"/>
</dbReference>
<dbReference type="Gene3D" id="3.30.450.40">
    <property type="match status" value="1"/>
</dbReference>
<dbReference type="InterPro" id="IPR052023">
    <property type="entry name" value="Histidine_kinase_KdpD"/>
</dbReference>
<name>A0A7X4YFN5_9BACT</name>
<feature type="transmembrane region" description="Helical" evidence="1">
    <location>
        <begin position="360"/>
        <end position="379"/>
    </location>
</feature>
<dbReference type="PROSITE" id="PS50109">
    <property type="entry name" value="HIS_KIN"/>
    <property type="match status" value="1"/>
</dbReference>
<sequence>MPSSGNVPWRQSRSVTWLAVTAVALLLAVAAAAAVNAWRGFGAPFPGLFVDPYADFSNVSMPAWAQEGLPLKYPDRLVAIEGQALPRELPFPSQAAAARIAALARDGATEARLTFSTSEGPREVRRPLLALGTNEVGFFFGFYAVVALFLLWTGGVVLVMAGHRPGARAYAAWTVGAYLLFLSFYDYHTTAGLPAAFSLGGVGFDLGFLWLAYAFPEPPKRGRAVLRTVLLAVTAWGVGAAAWMVVAPWLGHDASTTRQVVGQGVPASMAVLLLSIVLRLGRGSGRERAELLSAAWGLAAAPATLAVGFFVALASGSGVVHLFVPFVIPLLPLSIGFALVRHNILETDVVLSRRLLAGPIVLASLGGALLTWLALRLLVREGVETWLPTLLSVPVLVGGLMACNRLTLWLFFPAASQFRPSIEQLSDQLSSLHEMPAIRQAVEAVVSRWLPTSGPVRVLEARELTSVPNLPEDARERLNTGQHVWTLETPWQRLLVVPMRSLGRLRGVLLLPPKHQAALYTSEDLTLLATIASLGAVSLHHAEALKELEALRRSDVEATRDEKRFTLGLLGAELSHEIAYPLNFFRYLLRRSGKGHTLEPQDVEIGSEEVARLERMLATLRKLKSPAPQLAPVALVGPLKRALELIREPVEEKRLSVSVEVPEDLVVLADPDMVLQVFANLLRNGAQAVESGGRLGVSASLAEGGVRVECWDSGPGVPEALRDSIWNPWVTTKEGGSGLGLAITQRLVSSLEWRISLERKEERTCFCLHVPDRVLLIAPAASRSAAASA</sequence>
<proteinExistence type="predicted"/>
<keyword evidence="1" id="KW-1133">Transmembrane helix</keyword>
<dbReference type="PANTHER" id="PTHR45569:SF1">
    <property type="entry name" value="SENSOR PROTEIN KDPD"/>
    <property type="match status" value="1"/>
</dbReference>
<feature type="transmembrane region" description="Helical" evidence="1">
    <location>
        <begin position="167"/>
        <end position="185"/>
    </location>
</feature>
<feature type="domain" description="Histidine kinase" evidence="2">
    <location>
        <begin position="573"/>
        <end position="774"/>
    </location>
</feature>
<keyword evidence="1" id="KW-0472">Membrane</keyword>
<evidence type="ECO:0000313" key="3">
    <source>
        <dbReference type="EMBL" id="NBC44558.1"/>
    </source>
</evidence>
<evidence type="ECO:0000259" key="2">
    <source>
        <dbReference type="PROSITE" id="PS50109"/>
    </source>
</evidence>
<dbReference type="GO" id="GO:0005886">
    <property type="term" value="C:plasma membrane"/>
    <property type="evidence" value="ECO:0007669"/>
    <property type="project" value="TreeGrafter"/>
</dbReference>
<gene>
    <name evidence="3" type="ORF">GTZ93_32635</name>
</gene>
<dbReference type="Proteomes" id="UP000537825">
    <property type="component" value="Unassembled WGS sequence"/>
</dbReference>
<feature type="transmembrane region" description="Helical" evidence="1">
    <location>
        <begin position="191"/>
        <end position="213"/>
    </location>
</feature>
<feature type="transmembrane region" description="Helical" evidence="1">
    <location>
        <begin position="292"/>
        <end position="313"/>
    </location>
</feature>
<protein>
    <submittedName>
        <fullName evidence="3">Sensor histidine kinase</fullName>
    </submittedName>
</protein>
<organism evidence="3 4">
    <name type="scientific">Corallococcus exiguus</name>
    <dbReference type="NCBI Taxonomy" id="83462"/>
    <lineage>
        <taxon>Bacteria</taxon>
        <taxon>Pseudomonadati</taxon>
        <taxon>Myxococcota</taxon>
        <taxon>Myxococcia</taxon>
        <taxon>Myxococcales</taxon>
        <taxon>Cystobacterineae</taxon>
        <taxon>Myxococcaceae</taxon>
        <taxon>Corallococcus</taxon>
    </lineage>
</organism>
<accession>A0A7X4YFN5</accession>
<dbReference type="Pfam" id="PF02518">
    <property type="entry name" value="HATPase_c"/>
    <property type="match status" value="1"/>
</dbReference>
<dbReference type="PANTHER" id="PTHR45569">
    <property type="entry name" value="SENSOR PROTEIN KDPD"/>
    <property type="match status" value="1"/>
</dbReference>
<comment type="caution">
    <text evidence="3">The sequence shown here is derived from an EMBL/GenBank/DDBJ whole genome shotgun (WGS) entry which is preliminary data.</text>
</comment>
<feature type="transmembrane region" description="Helical" evidence="1">
    <location>
        <begin position="136"/>
        <end position="160"/>
    </location>
</feature>
<reference evidence="3 4" key="1">
    <citation type="submission" date="2020-01" db="EMBL/GenBank/DDBJ databases">
        <title>The draft genome sequence of Corallococcus exiguus DSM 14696.</title>
        <authorList>
            <person name="Zhang X."/>
            <person name="Zhu H."/>
        </authorList>
    </citation>
    <scope>NUCLEOTIDE SEQUENCE [LARGE SCALE GENOMIC DNA]</scope>
    <source>
        <strain evidence="3 4">DSM 14696</strain>
    </source>
</reference>
<keyword evidence="4" id="KW-1185">Reference proteome</keyword>
<dbReference type="InterPro" id="IPR029016">
    <property type="entry name" value="GAF-like_dom_sf"/>
</dbReference>
<feature type="transmembrane region" description="Helical" evidence="1">
    <location>
        <begin position="319"/>
        <end position="340"/>
    </location>
</feature>
<dbReference type="GO" id="GO:0000155">
    <property type="term" value="F:phosphorelay sensor kinase activity"/>
    <property type="evidence" value="ECO:0007669"/>
    <property type="project" value="TreeGrafter"/>
</dbReference>
<feature type="transmembrane region" description="Helical" evidence="1">
    <location>
        <begin position="391"/>
        <end position="412"/>
    </location>
</feature>
<dbReference type="SUPFAM" id="SSF55781">
    <property type="entry name" value="GAF domain-like"/>
    <property type="match status" value="1"/>
</dbReference>
<dbReference type="AlphaFoldDB" id="A0A7X4YFN5"/>
<dbReference type="Gene3D" id="3.30.565.10">
    <property type="entry name" value="Histidine kinase-like ATPase, C-terminal domain"/>
    <property type="match status" value="1"/>
</dbReference>
<feature type="transmembrane region" description="Helical" evidence="1">
    <location>
        <begin position="261"/>
        <end position="280"/>
    </location>
</feature>
<keyword evidence="3" id="KW-0418">Kinase</keyword>